<proteinExistence type="predicted"/>
<evidence type="ECO:0000313" key="2">
    <source>
        <dbReference type="Proteomes" id="UP000499080"/>
    </source>
</evidence>
<dbReference type="EMBL" id="BGPR01044138">
    <property type="protein sequence ID" value="GBO20846.1"/>
    <property type="molecule type" value="Genomic_DNA"/>
</dbReference>
<keyword evidence="2" id="KW-1185">Reference proteome</keyword>
<organism evidence="1 2">
    <name type="scientific">Araneus ventricosus</name>
    <name type="common">Orbweaver spider</name>
    <name type="synonym">Epeira ventricosa</name>
    <dbReference type="NCBI Taxonomy" id="182803"/>
    <lineage>
        <taxon>Eukaryota</taxon>
        <taxon>Metazoa</taxon>
        <taxon>Ecdysozoa</taxon>
        <taxon>Arthropoda</taxon>
        <taxon>Chelicerata</taxon>
        <taxon>Arachnida</taxon>
        <taxon>Araneae</taxon>
        <taxon>Araneomorphae</taxon>
        <taxon>Entelegynae</taxon>
        <taxon>Araneoidea</taxon>
        <taxon>Araneidae</taxon>
        <taxon>Araneus</taxon>
    </lineage>
</organism>
<evidence type="ECO:0000313" key="1">
    <source>
        <dbReference type="EMBL" id="GBO20846.1"/>
    </source>
</evidence>
<protein>
    <submittedName>
        <fullName evidence="1">Uncharacterized protein</fullName>
    </submittedName>
</protein>
<dbReference type="Proteomes" id="UP000499080">
    <property type="component" value="Unassembled WGS sequence"/>
</dbReference>
<sequence>MPFCAKSQVTLSIEKQKKSDVSVQTHFQQIQTMKDVGTLTDAFACGDTGKSSVSRLLILPQHTLGDCGEQIFNILPIPFLDNSVDLPAETESSNPY</sequence>
<comment type="caution">
    <text evidence="1">The sequence shown here is derived from an EMBL/GenBank/DDBJ whole genome shotgun (WGS) entry which is preliminary data.</text>
</comment>
<dbReference type="AlphaFoldDB" id="A0A4Y2V9S7"/>
<name>A0A4Y2V9S7_ARAVE</name>
<reference evidence="1 2" key="1">
    <citation type="journal article" date="2019" name="Sci. Rep.">
        <title>Orb-weaving spider Araneus ventricosus genome elucidates the spidroin gene catalogue.</title>
        <authorList>
            <person name="Kono N."/>
            <person name="Nakamura H."/>
            <person name="Ohtoshi R."/>
            <person name="Moran D.A.P."/>
            <person name="Shinohara A."/>
            <person name="Yoshida Y."/>
            <person name="Fujiwara M."/>
            <person name="Mori M."/>
            <person name="Tomita M."/>
            <person name="Arakawa K."/>
        </authorList>
    </citation>
    <scope>NUCLEOTIDE SEQUENCE [LARGE SCALE GENOMIC DNA]</scope>
</reference>
<gene>
    <name evidence="1" type="ORF">AVEN_237085_1</name>
</gene>
<accession>A0A4Y2V9S7</accession>